<dbReference type="SUPFAM" id="SSF50891">
    <property type="entry name" value="Cyclophilin-like"/>
    <property type="match status" value="1"/>
</dbReference>
<dbReference type="PANTHER" id="PTHR11071">
    <property type="entry name" value="PEPTIDYL-PROLYL CIS-TRANS ISOMERASE"/>
    <property type="match status" value="1"/>
</dbReference>
<dbReference type="InterPro" id="IPR020892">
    <property type="entry name" value="Cyclophilin-type_PPIase_CS"/>
</dbReference>
<evidence type="ECO:0000259" key="8">
    <source>
        <dbReference type="PROSITE" id="PS50072"/>
    </source>
</evidence>
<feature type="repeat" description="TPR" evidence="7">
    <location>
        <begin position="318"/>
        <end position="351"/>
    </location>
</feature>
<dbReference type="EC" id="5.2.1.8" evidence="2"/>
<keyword evidence="6" id="KW-0413">Isomerase</keyword>
<keyword evidence="5" id="KW-0697">Rotamase</keyword>
<dbReference type="FunFam" id="2.40.100.10:FF:000025">
    <property type="entry name" value="Peptidyl-prolyl cis-trans isomerase CYP19-2"/>
    <property type="match status" value="1"/>
</dbReference>
<evidence type="ECO:0000256" key="6">
    <source>
        <dbReference type="ARBA" id="ARBA00023235"/>
    </source>
</evidence>
<protein>
    <recommendedName>
        <fullName evidence="2">peptidylprolyl isomerase</fullName>
        <ecNumber evidence="2">5.2.1.8</ecNumber>
    </recommendedName>
</protein>
<reference evidence="9" key="2">
    <citation type="submission" date="2021-01" db="EMBL/GenBank/DDBJ databases">
        <authorList>
            <person name="Schikora-Tamarit M.A."/>
        </authorList>
    </citation>
    <scope>NUCLEOTIDE SEQUENCE</scope>
    <source>
        <strain evidence="9">CBS2887</strain>
    </source>
</reference>
<organism evidence="9 10">
    <name type="scientific">Wickerhamomyces pijperi</name>
    <name type="common">Yeast</name>
    <name type="synonym">Pichia pijperi</name>
    <dbReference type="NCBI Taxonomy" id="599730"/>
    <lineage>
        <taxon>Eukaryota</taxon>
        <taxon>Fungi</taxon>
        <taxon>Dikarya</taxon>
        <taxon>Ascomycota</taxon>
        <taxon>Saccharomycotina</taxon>
        <taxon>Saccharomycetes</taxon>
        <taxon>Phaffomycetales</taxon>
        <taxon>Wickerhamomycetaceae</taxon>
        <taxon>Wickerhamomyces</taxon>
    </lineage>
</organism>
<keyword evidence="4 7" id="KW-0802">TPR repeat</keyword>
<dbReference type="InterPro" id="IPR011990">
    <property type="entry name" value="TPR-like_helical_dom_sf"/>
</dbReference>
<dbReference type="Proteomes" id="UP000774326">
    <property type="component" value="Unassembled WGS sequence"/>
</dbReference>
<evidence type="ECO:0000256" key="5">
    <source>
        <dbReference type="ARBA" id="ARBA00023110"/>
    </source>
</evidence>
<dbReference type="Pfam" id="PF00515">
    <property type="entry name" value="TPR_1"/>
    <property type="match status" value="1"/>
</dbReference>
<keyword evidence="3" id="KW-0677">Repeat</keyword>
<keyword evidence="10" id="KW-1185">Reference proteome</keyword>
<dbReference type="FunFam" id="1.25.40.10:FF:000029">
    <property type="entry name" value="peptidyl-prolyl cis-trans isomerase D"/>
    <property type="match status" value="1"/>
</dbReference>
<gene>
    <name evidence="9" type="ORF">WICPIJ_005218</name>
</gene>
<evidence type="ECO:0000313" key="9">
    <source>
        <dbReference type="EMBL" id="KAH3683844.1"/>
    </source>
</evidence>
<dbReference type="GO" id="GO:0016018">
    <property type="term" value="F:cyclosporin A binding"/>
    <property type="evidence" value="ECO:0007669"/>
    <property type="project" value="TreeGrafter"/>
</dbReference>
<dbReference type="PROSITE" id="PS00170">
    <property type="entry name" value="CSA_PPIASE_1"/>
    <property type="match status" value="1"/>
</dbReference>
<dbReference type="GO" id="GO:0003755">
    <property type="term" value="F:peptidyl-prolyl cis-trans isomerase activity"/>
    <property type="evidence" value="ECO:0007669"/>
    <property type="project" value="UniProtKB-KW"/>
</dbReference>
<comment type="caution">
    <text evidence="9">The sequence shown here is derived from an EMBL/GenBank/DDBJ whole genome shotgun (WGS) entry which is preliminary data.</text>
</comment>
<dbReference type="Gene3D" id="2.40.100.10">
    <property type="entry name" value="Cyclophilin-like"/>
    <property type="match status" value="1"/>
</dbReference>
<dbReference type="InterPro" id="IPR029000">
    <property type="entry name" value="Cyclophilin-like_dom_sf"/>
</dbReference>
<evidence type="ECO:0000313" key="10">
    <source>
        <dbReference type="Proteomes" id="UP000774326"/>
    </source>
</evidence>
<evidence type="ECO:0000256" key="3">
    <source>
        <dbReference type="ARBA" id="ARBA00022737"/>
    </source>
</evidence>
<sequence>MKIESINPKVYFDISISSKPIGRIVFELFSDKAPKTCENFLHLCKGDKANKDGEPLSFKGNHFHRVIKNFMIQAGDITFANDHIDEEHVGRGGESIFGDKFEDENLEESTFATIHNLAMANSGPNTNGSQFFINTYPSPHLNGKHTVFGRVVHGKSVVRSVEKLDVNDKSNPFEPVKITDCGEWSEEMGVPLYNACDEPTTAGDVYEEYPDDDTHFDKDNTVEAYEAVVKIKDSGAVFFKSKDTRKAWLKYLKTLRYINEFIPDFDSQPEYEPKFQDLKIKTYSNLSLVAYQLGDYKKSLLYSNYLLESDKLTAKDKAKGHYRRGLALQGMKNYDEALTNFKECQKLNPEDKAVPGKIETVEKLIEEAKEKEKKKYAKFFG</sequence>
<dbReference type="EMBL" id="JAEUBG010002926">
    <property type="protein sequence ID" value="KAH3683844.1"/>
    <property type="molecule type" value="Genomic_DNA"/>
</dbReference>
<name>A0A9P8Q6L4_WICPI</name>
<dbReference type="OrthoDB" id="407558at2759"/>
<dbReference type="AlphaFoldDB" id="A0A9P8Q6L4"/>
<dbReference type="Pfam" id="PF00160">
    <property type="entry name" value="Pro_isomerase"/>
    <property type="match status" value="1"/>
</dbReference>
<comment type="catalytic activity">
    <reaction evidence="1">
        <text>[protein]-peptidylproline (omega=180) = [protein]-peptidylproline (omega=0)</text>
        <dbReference type="Rhea" id="RHEA:16237"/>
        <dbReference type="Rhea" id="RHEA-COMP:10747"/>
        <dbReference type="Rhea" id="RHEA-COMP:10748"/>
        <dbReference type="ChEBI" id="CHEBI:83833"/>
        <dbReference type="ChEBI" id="CHEBI:83834"/>
        <dbReference type="EC" id="5.2.1.8"/>
    </reaction>
</comment>
<evidence type="ECO:0000256" key="2">
    <source>
        <dbReference type="ARBA" id="ARBA00013194"/>
    </source>
</evidence>
<dbReference type="PRINTS" id="PR00153">
    <property type="entry name" value="CSAPPISMRASE"/>
</dbReference>
<dbReference type="GO" id="GO:0051082">
    <property type="term" value="F:unfolded protein binding"/>
    <property type="evidence" value="ECO:0007669"/>
    <property type="project" value="UniProtKB-ARBA"/>
</dbReference>
<dbReference type="PANTHER" id="PTHR11071:SF561">
    <property type="entry name" value="PEPTIDYL-PROLYL CIS-TRANS ISOMERASE D-RELATED"/>
    <property type="match status" value="1"/>
</dbReference>
<evidence type="ECO:0000256" key="4">
    <source>
        <dbReference type="ARBA" id="ARBA00022803"/>
    </source>
</evidence>
<accession>A0A9P8Q6L4</accession>
<dbReference type="GO" id="GO:0042026">
    <property type="term" value="P:protein refolding"/>
    <property type="evidence" value="ECO:0007669"/>
    <property type="project" value="UniProtKB-ARBA"/>
</dbReference>
<dbReference type="Gene3D" id="1.25.40.10">
    <property type="entry name" value="Tetratricopeptide repeat domain"/>
    <property type="match status" value="1"/>
</dbReference>
<evidence type="ECO:0000256" key="1">
    <source>
        <dbReference type="ARBA" id="ARBA00000971"/>
    </source>
</evidence>
<dbReference type="GO" id="GO:0005829">
    <property type="term" value="C:cytosol"/>
    <property type="evidence" value="ECO:0007669"/>
    <property type="project" value="TreeGrafter"/>
</dbReference>
<proteinExistence type="predicted"/>
<dbReference type="InterPro" id="IPR019734">
    <property type="entry name" value="TPR_rpt"/>
</dbReference>
<dbReference type="InterPro" id="IPR002130">
    <property type="entry name" value="Cyclophilin-type_PPIase_dom"/>
</dbReference>
<dbReference type="SMART" id="SM00028">
    <property type="entry name" value="TPR"/>
    <property type="match status" value="2"/>
</dbReference>
<feature type="domain" description="PPIase cyclophilin-type" evidence="8">
    <location>
        <begin position="11"/>
        <end position="183"/>
    </location>
</feature>
<evidence type="ECO:0000256" key="7">
    <source>
        <dbReference type="PROSITE-ProRule" id="PRU00339"/>
    </source>
</evidence>
<dbReference type="PROSITE" id="PS50005">
    <property type="entry name" value="TPR"/>
    <property type="match status" value="1"/>
</dbReference>
<dbReference type="SUPFAM" id="SSF48452">
    <property type="entry name" value="TPR-like"/>
    <property type="match status" value="1"/>
</dbReference>
<dbReference type="PROSITE" id="PS50072">
    <property type="entry name" value="CSA_PPIASE_2"/>
    <property type="match status" value="1"/>
</dbReference>
<reference evidence="9" key="1">
    <citation type="journal article" date="2021" name="Open Biol.">
        <title>Shared evolutionary footprints suggest mitochondrial oxidative damage underlies multiple complex I losses in fungi.</title>
        <authorList>
            <person name="Schikora-Tamarit M.A."/>
            <person name="Marcet-Houben M."/>
            <person name="Nosek J."/>
            <person name="Gabaldon T."/>
        </authorList>
    </citation>
    <scope>NUCLEOTIDE SEQUENCE</scope>
    <source>
        <strain evidence="9">CBS2887</strain>
    </source>
</reference>